<dbReference type="SUPFAM" id="SSF56349">
    <property type="entry name" value="DNA breaking-rejoining enzymes"/>
    <property type="match status" value="1"/>
</dbReference>
<evidence type="ECO:0000256" key="4">
    <source>
        <dbReference type="ARBA" id="ARBA00023172"/>
    </source>
</evidence>
<proteinExistence type="inferred from homology"/>
<comment type="similarity">
    <text evidence="1">Belongs to the 'phage' integrase family.</text>
</comment>
<feature type="region of interest" description="Disordered" evidence="6">
    <location>
        <begin position="237"/>
        <end position="257"/>
    </location>
</feature>
<keyword evidence="10" id="KW-1185">Reference proteome</keyword>
<dbReference type="InterPro" id="IPR010998">
    <property type="entry name" value="Integrase_recombinase_N"/>
</dbReference>
<protein>
    <submittedName>
        <fullName evidence="9">Tyrosine-type recombinase/integrase</fullName>
    </submittedName>
</protein>
<comment type="caution">
    <text evidence="9">The sequence shown here is derived from an EMBL/GenBank/DDBJ whole genome shotgun (WGS) entry which is preliminary data.</text>
</comment>
<dbReference type="Pfam" id="PF22022">
    <property type="entry name" value="Phage_int_M"/>
    <property type="match status" value="1"/>
</dbReference>
<dbReference type="Gene3D" id="1.10.443.10">
    <property type="entry name" value="Intergrase catalytic core"/>
    <property type="match status" value="1"/>
</dbReference>
<evidence type="ECO:0000256" key="5">
    <source>
        <dbReference type="PROSITE-ProRule" id="PRU01248"/>
    </source>
</evidence>
<evidence type="ECO:0000256" key="2">
    <source>
        <dbReference type="ARBA" id="ARBA00022908"/>
    </source>
</evidence>
<dbReference type="InterPro" id="IPR013762">
    <property type="entry name" value="Integrase-like_cat_sf"/>
</dbReference>
<feature type="domain" description="Tyr recombinase" evidence="7">
    <location>
        <begin position="233"/>
        <end position="409"/>
    </location>
</feature>
<dbReference type="RefSeq" id="WP_350393809.1">
    <property type="nucleotide sequence ID" value="NZ_JBELQE010000051.1"/>
</dbReference>
<evidence type="ECO:0000256" key="1">
    <source>
        <dbReference type="ARBA" id="ARBA00008857"/>
    </source>
</evidence>
<dbReference type="PROSITE" id="PS51900">
    <property type="entry name" value="CB"/>
    <property type="match status" value="1"/>
</dbReference>
<evidence type="ECO:0000259" key="7">
    <source>
        <dbReference type="PROSITE" id="PS51898"/>
    </source>
</evidence>
<dbReference type="Proteomes" id="UP001480955">
    <property type="component" value="Unassembled WGS sequence"/>
</dbReference>
<dbReference type="PANTHER" id="PTHR30629">
    <property type="entry name" value="PROPHAGE INTEGRASE"/>
    <property type="match status" value="1"/>
</dbReference>
<evidence type="ECO:0000256" key="6">
    <source>
        <dbReference type="SAM" id="MobiDB-lite"/>
    </source>
</evidence>
<dbReference type="InterPro" id="IPR044068">
    <property type="entry name" value="CB"/>
</dbReference>
<dbReference type="PANTHER" id="PTHR30629:SF2">
    <property type="entry name" value="PROPHAGE INTEGRASE INTS-RELATED"/>
    <property type="match status" value="1"/>
</dbReference>
<dbReference type="Gene3D" id="1.10.150.130">
    <property type="match status" value="1"/>
</dbReference>
<keyword evidence="4" id="KW-0233">DNA recombination</keyword>
<dbReference type="InterPro" id="IPR011010">
    <property type="entry name" value="DNA_brk_join_enz"/>
</dbReference>
<name>A0ABV1QKU7_9HYPH</name>
<dbReference type="Pfam" id="PF13356">
    <property type="entry name" value="Arm-DNA-bind_3"/>
    <property type="match status" value="1"/>
</dbReference>
<dbReference type="EMBL" id="JBELQE010000051">
    <property type="protein sequence ID" value="MER2250002.1"/>
    <property type="molecule type" value="Genomic_DNA"/>
</dbReference>
<organism evidence="9 10">
    <name type="scientific">Methylorubrum podarium</name>
    <dbReference type="NCBI Taxonomy" id="200476"/>
    <lineage>
        <taxon>Bacteria</taxon>
        <taxon>Pseudomonadati</taxon>
        <taxon>Pseudomonadota</taxon>
        <taxon>Alphaproteobacteria</taxon>
        <taxon>Hyphomicrobiales</taxon>
        <taxon>Methylobacteriaceae</taxon>
        <taxon>Methylorubrum</taxon>
    </lineage>
</organism>
<dbReference type="CDD" id="cd00796">
    <property type="entry name" value="INT_Rci_Hp1_C"/>
    <property type="match status" value="1"/>
</dbReference>
<dbReference type="InterPro" id="IPR050808">
    <property type="entry name" value="Phage_Integrase"/>
</dbReference>
<gene>
    <name evidence="9" type="ORF">ABS772_08760</name>
</gene>
<dbReference type="Gene3D" id="3.30.160.390">
    <property type="entry name" value="Integrase, DNA-binding domain"/>
    <property type="match status" value="1"/>
</dbReference>
<dbReference type="InterPro" id="IPR025166">
    <property type="entry name" value="Integrase_DNA_bind_dom"/>
</dbReference>
<keyword evidence="2" id="KW-0229">DNA integration</keyword>
<dbReference type="InterPro" id="IPR038488">
    <property type="entry name" value="Integrase_DNA-bd_sf"/>
</dbReference>
<evidence type="ECO:0000313" key="9">
    <source>
        <dbReference type="EMBL" id="MER2250002.1"/>
    </source>
</evidence>
<dbReference type="InterPro" id="IPR053876">
    <property type="entry name" value="Phage_int_M"/>
</dbReference>
<evidence type="ECO:0000259" key="8">
    <source>
        <dbReference type="PROSITE" id="PS51900"/>
    </source>
</evidence>
<accession>A0ABV1QKU7</accession>
<feature type="domain" description="Core-binding (CB)" evidence="8">
    <location>
        <begin position="108"/>
        <end position="190"/>
    </location>
</feature>
<evidence type="ECO:0000313" key="10">
    <source>
        <dbReference type="Proteomes" id="UP001480955"/>
    </source>
</evidence>
<reference evidence="9 10" key="1">
    <citation type="submission" date="2024-06" db="EMBL/GenBank/DDBJ databases">
        <authorList>
            <person name="Campbell A.G."/>
        </authorList>
    </citation>
    <scope>NUCLEOTIDE SEQUENCE [LARGE SCALE GENOMIC DNA]</scope>
    <source>
        <strain evidence="9 10">EM12</strain>
    </source>
</reference>
<keyword evidence="3 5" id="KW-0238">DNA-binding</keyword>
<evidence type="ECO:0000256" key="3">
    <source>
        <dbReference type="ARBA" id="ARBA00023125"/>
    </source>
</evidence>
<dbReference type="PROSITE" id="PS51898">
    <property type="entry name" value="TYR_RECOMBINASE"/>
    <property type="match status" value="1"/>
</dbReference>
<sequence>MAKIRVSKRTVDALELRKKAYVVYDEDLTGFGIRVAPASARYPAGLKSFVVEYRPGSGGRGVRSVRLAIGRYGTMTPDDARRLAREKLAQARHGEDPAQQRRQERSTPTVADVAARWMAEHVQAKFAGKTAILYRSYLGKHVLPAIGGKKVNLVSPADIDALHFTLGKAGKQPTANRLVSMLSALFNFAIRRRMVPGGFSNPVLGLGRYREEKRERFLTTGELQRLGEVLKQAETEGLTWSPDPAKKTKHAPRPENRREVYPPHVTAAVRLLLFTGCRLREILHLRWAEVDFERGLLFLPKSKTGKKTVVLNAPALDVLAALPRAGSFVIASTDPEKPRADLKKPWDRITAAAGLSGLRIHDLRHSFASVGACGGMGLPIVGKLLGHTQTSTTARYAHLDADPLRRASERIAATISAAMDGNPSAKIISLATDREVA</sequence>
<dbReference type="Pfam" id="PF00589">
    <property type="entry name" value="Phage_integrase"/>
    <property type="match status" value="1"/>
</dbReference>
<dbReference type="InterPro" id="IPR002104">
    <property type="entry name" value="Integrase_catalytic"/>
</dbReference>